<evidence type="ECO:0000313" key="2">
    <source>
        <dbReference type="EMBL" id="GFH45338.1"/>
    </source>
</evidence>
<keyword evidence="1" id="KW-0472">Membrane</keyword>
<gene>
    <name evidence="2" type="ORF">CTEN210_01812</name>
</gene>
<protein>
    <submittedName>
        <fullName evidence="2">Uncharacterized protein</fullName>
    </submittedName>
</protein>
<dbReference type="EMBL" id="BLLK01000020">
    <property type="protein sequence ID" value="GFH45338.1"/>
    <property type="molecule type" value="Genomic_DNA"/>
</dbReference>
<dbReference type="AlphaFoldDB" id="A0AAD3CGC9"/>
<keyword evidence="3" id="KW-1185">Reference proteome</keyword>
<dbReference type="Proteomes" id="UP001054902">
    <property type="component" value="Unassembled WGS sequence"/>
</dbReference>
<keyword evidence="1" id="KW-1133">Transmembrane helix</keyword>
<proteinExistence type="predicted"/>
<accession>A0AAD3CGC9</accession>
<evidence type="ECO:0000256" key="1">
    <source>
        <dbReference type="SAM" id="Phobius"/>
    </source>
</evidence>
<dbReference type="PROSITE" id="PS50096">
    <property type="entry name" value="IQ"/>
    <property type="match status" value="1"/>
</dbReference>
<sequence>MGANEPTAHSPHRTNYFLIRTKQTSELFLLTLTFAPKIFLQNALKYHFNRFFCIYAFNKVKPAEVVDKIIAFFIDVITPGGGVGESNWWMRGIRNVQRGSQRIEREMEIRSNLAQWDEEFPFMHHELIIRYAAGLLASTAALTIYELFRGDTKKKYYR</sequence>
<organism evidence="2 3">
    <name type="scientific">Chaetoceros tenuissimus</name>
    <dbReference type="NCBI Taxonomy" id="426638"/>
    <lineage>
        <taxon>Eukaryota</taxon>
        <taxon>Sar</taxon>
        <taxon>Stramenopiles</taxon>
        <taxon>Ochrophyta</taxon>
        <taxon>Bacillariophyta</taxon>
        <taxon>Coscinodiscophyceae</taxon>
        <taxon>Chaetocerotophycidae</taxon>
        <taxon>Chaetocerotales</taxon>
        <taxon>Chaetocerotaceae</taxon>
        <taxon>Chaetoceros</taxon>
    </lineage>
</organism>
<reference evidence="2 3" key="1">
    <citation type="journal article" date="2021" name="Sci. Rep.">
        <title>The genome of the diatom Chaetoceros tenuissimus carries an ancient integrated fragment of an extant virus.</title>
        <authorList>
            <person name="Hongo Y."/>
            <person name="Kimura K."/>
            <person name="Takaki Y."/>
            <person name="Yoshida Y."/>
            <person name="Baba S."/>
            <person name="Kobayashi G."/>
            <person name="Nagasaki K."/>
            <person name="Hano T."/>
            <person name="Tomaru Y."/>
        </authorList>
    </citation>
    <scope>NUCLEOTIDE SEQUENCE [LARGE SCALE GENOMIC DNA]</scope>
    <source>
        <strain evidence="2 3">NIES-3715</strain>
    </source>
</reference>
<feature type="transmembrane region" description="Helical" evidence="1">
    <location>
        <begin position="128"/>
        <end position="148"/>
    </location>
</feature>
<comment type="caution">
    <text evidence="2">The sequence shown here is derived from an EMBL/GenBank/DDBJ whole genome shotgun (WGS) entry which is preliminary data.</text>
</comment>
<evidence type="ECO:0000313" key="3">
    <source>
        <dbReference type="Proteomes" id="UP001054902"/>
    </source>
</evidence>
<keyword evidence="1" id="KW-0812">Transmembrane</keyword>
<name>A0AAD3CGC9_9STRA</name>